<dbReference type="Proteomes" id="UP000006903">
    <property type="component" value="Chromosome"/>
</dbReference>
<sequence length="683" mass="74910">MALILALIAGLTTLHAGVFSYRIMSNSVVVQPLNLVSITYPPQNLTCTGLSKIISGFYYQESFESIPLNWVVINATPTPKGFIGPGGYWSIVDGGYAGKAIRGYPLLWQVREHKTYTIYNPDTRFLPQTSNAIRIDSYQAGNTPIGNGYLLLIAPIELLNNTVVGTRLDVYFSWNRRTVGYIDLVNATIDRRDDAVIFSTYNDVPPYWRKYGTPSYIGIAEIYKARGGTTSYNFNSTLLQLQGYGPYMTYAITMTDYWNRQTLYFDVYWIALYDSTGSLIYNFTFPYGKYSVVMERSGTTGDYGYLNFGFPGFTAMYYNRDISSYAVYTGVQVSTLLNIRGGVGWGSVILTDRVNNYYAFALNTSGYLNILRNAGTGWSVLKSALVPGYTNSTWYKLTVTYSRVGTTNYFSVYLYDVSGNLVTQLSASDDFFQPVFAGLGSYTSNLLYVDVLYDNFIIGQPAITLINAPGANYVGELWSLSDVLVSSGVSDASGIIRLPVDPATTMNGGVFKVYYPNNVACLATQYPSTEVIRAGDVYNVLWKPIYLDPSLLNVMFYIGYGANTTYAPIFNVSIYSGYSAYAYLLLDTSASVIDPGLSINILLINSSGAVSGKIIISSGAVLSSQTSPSILVAGSSSYVYIEGGYSAPRSSSSLMIYMVACGSPTLAACIYIPVQLVVMSPDT</sequence>
<name>B8D3E2_DESA1</name>
<reference evidence="1 2" key="1">
    <citation type="journal article" date="2009" name="J. Bacteriol.">
        <title>Complete genome sequence of the anaerobic, protein-degrading hyperthermophilic crenarchaeon Desulfurococcus kamchatkensis.</title>
        <authorList>
            <person name="Ravin N.V."/>
            <person name="Mardanov A.V."/>
            <person name="Beletsky A.V."/>
            <person name="Kublanov I.V."/>
            <person name="Kolganova T.V."/>
            <person name="Lebedinsky A.V."/>
            <person name="Chernyh N.A."/>
            <person name="Bonch-Osmolovskaya E.A."/>
            <person name="Skryabin K.G."/>
        </authorList>
    </citation>
    <scope>NUCLEOTIDE SEQUENCE [LARGE SCALE GENOMIC DNA]</scope>
    <source>
        <strain evidence="2">DSM 18924 / JCM 16383 / VKM B-2413 / 1221n</strain>
    </source>
</reference>
<dbReference type="HOGENOM" id="CLU_402607_0_0_2"/>
<organism evidence="1 2">
    <name type="scientific">Desulfurococcus amylolyticus (strain DSM 18924 / JCM 16383 / VKM B-2413 / 1221n)</name>
    <name type="common">Desulfurococcus kamchatkensis</name>
    <dbReference type="NCBI Taxonomy" id="490899"/>
    <lineage>
        <taxon>Archaea</taxon>
        <taxon>Thermoproteota</taxon>
        <taxon>Thermoprotei</taxon>
        <taxon>Desulfurococcales</taxon>
        <taxon>Desulfurococcaceae</taxon>
        <taxon>Desulfurococcus</taxon>
    </lineage>
</organism>
<evidence type="ECO:0000313" key="2">
    <source>
        <dbReference type="Proteomes" id="UP000006903"/>
    </source>
</evidence>
<dbReference type="EMBL" id="CP001140">
    <property type="protein sequence ID" value="ACL10411.1"/>
    <property type="molecule type" value="Genomic_DNA"/>
</dbReference>
<gene>
    <name evidence="1" type="ordered locus">DKAM_0082</name>
</gene>
<evidence type="ECO:0000313" key="1">
    <source>
        <dbReference type="EMBL" id="ACL10411.1"/>
    </source>
</evidence>
<dbReference type="STRING" id="490899.DKAM_0082"/>
<dbReference type="AlphaFoldDB" id="B8D3E2"/>
<protein>
    <submittedName>
        <fullName evidence="1">Uncharacterized protein</fullName>
    </submittedName>
</protein>
<dbReference type="eggNOG" id="arCOG11400">
    <property type="taxonomic scope" value="Archaea"/>
</dbReference>
<proteinExistence type="predicted"/>
<accession>B8D3E2</accession>
<dbReference type="KEGG" id="dka:DKAM_0082"/>